<organism evidence="4 5">
    <name type="scientific">Inhella gelatinilytica</name>
    <dbReference type="NCBI Taxonomy" id="2795030"/>
    <lineage>
        <taxon>Bacteria</taxon>
        <taxon>Pseudomonadati</taxon>
        <taxon>Pseudomonadota</taxon>
        <taxon>Betaproteobacteria</taxon>
        <taxon>Burkholderiales</taxon>
        <taxon>Sphaerotilaceae</taxon>
        <taxon>Inhella</taxon>
    </lineage>
</organism>
<comment type="caution">
    <text evidence="4">The sequence shown here is derived from an EMBL/GenBank/DDBJ whole genome shotgun (WGS) entry which is preliminary data.</text>
</comment>
<accession>A0A931IVV6</accession>
<protein>
    <submittedName>
        <fullName evidence="4">3'-5' exonuclease</fullName>
    </submittedName>
</protein>
<evidence type="ECO:0000256" key="2">
    <source>
        <dbReference type="ARBA" id="ARBA00026073"/>
    </source>
</evidence>
<dbReference type="InterPro" id="IPR012337">
    <property type="entry name" value="RNaseH-like_sf"/>
</dbReference>
<dbReference type="EMBL" id="JAEDAL010000001">
    <property type="protein sequence ID" value="MBH9551954.1"/>
    <property type="molecule type" value="Genomic_DNA"/>
</dbReference>
<dbReference type="GO" id="GO:0008408">
    <property type="term" value="F:3'-5' exonuclease activity"/>
    <property type="evidence" value="ECO:0007669"/>
    <property type="project" value="TreeGrafter"/>
</dbReference>
<gene>
    <name evidence="4" type="ORF">I7X43_03735</name>
</gene>
<evidence type="ECO:0000259" key="3">
    <source>
        <dbReference type="SMART" id="SM00479"/>
    </source>
</evidence>
<dbReference type="GO" id="GO:0003676">
    <property type="term" value="F:nucleic acid binding"/>
    <property type="evidence" value="ECO:0007669"/>
    <property type="project" value="InterPro"/>
</dbReference>
<proteinExistence type="predicted"/>
<dbReference type="GO" id="GO:0045004">
    <property type="term" value="P:DNA replication proofreading"/>
    <property type="evidence" value="ECO:0007669"/>
    <property type="project" value="TreeGrafter"/>
</dbReference>
<evidence type="ECO:0000313" key="4">
    <source>
        <dbReference type="EMBL" id="MBH9551954.1"/>
    </source>
</evidence>
<feature type="domain" description="Exonuclease" evidence="3">
    <location>
        <begin position="5"/>
        <end position="174"/>
    </location>
</feature>
<keyword evidence="4" id="KW-0269">Exonuclease</keyword>
<name>A0A931IVV6_9BURK</name>
<dbReference type="SUPFAM" id="SSF53098">
    <property type="entry name" value="Ribonuclease H-like"/>
    <property type="match status" value="1"/>
</dbReference>
<keyword evidence="4" id="KW-0378">Hydrolase</keyword>
<dbReference type="CDD" id="cd06127">
    <property type="entry name" value="DEDDh"/>
    <property type="match status" value="1"/>
</dbReference>
<keyword evidence="5" id="KW-1185">Reference proteome</keyword>
<keyword evidence="4" id="KW-0540">Nuclease</keyword>
<dbReference type="PANTHER" id="PTHR30231:SF37">
    <property type="entry name" value="EXODEOXYRIBONUCLEASE 10"/>
    <property type="match status" value="1"/>
</dbReference>
<dbReference type="Gene3D" id="3.30.420.10">
    <property type="entry name" value="Ribonuclease H-like superfamily/Ribonuclease H"/>
    <property type="match status" value="1"/>
</dbReference>
<dbReference type="InterPro" id="IPR013520">
    <property type="entry name" value="Ribonucl_H"/>
</dbReference>
<dbReference type="InterPro" id="IPR036397">
    <property type="entry name" value="RNaseH_sf"/>
</dbReference>
<reference evidence="4" key="1">
    <citation type="submission" date="2020-12" db="EMBL/GenBank/DDBJ databases">
        <title>The genome sequence of Inhella sp. 4Y17.</title>
        <authorList>
            <person name="Liu Y."/>
        </authorList>
    </citation>
    <scope>NUCLEOTIDE SEQUENCE</scope>
    <source>
        <strain evidence="4">4Y10</strain>
    </source>
</reference>
<dbReference type="SMART" id="SM00479">
    <property type="entry name" value="EXOIII"/>
    <property type="match status" value="1"/>
</dbReference>
<comment type="function">
    <text evidence="1">DNA polymerase III is a complex, multichain enzyme responsible for most of the replicative synthesis in bacteria. The epsilon subunit contain the editing function and is a proofreading 3'-5' exonuclease.</text>
</comment>
<dbReference type="GO" id="GO:0005829">
    <property type="term" value="C:cytosol"/>
    <property type="evidence" value="ECO:0007669"/>
    <property type="project" value="TreeGrafter"/>
</dbReference>
<dbReference type="FunFam" id="3.30.420.10:FF:000045">
    <property type="entry name" value="3'-5' exonuclease DinG"/>
    <property type="match status" value="1"/>
</dbReference>
<dbReference type="Proteomes" id="UP000620139">
    <property type="component" value="Unassembled WGS sequence"/>
</dbReference>
<dbReference type="Pfam" id="PF00929">
    <property type="entry name" value="RNase_T"/>
    <property type="match status" value="1"/>
</dbReference>
<comment type="subunit">
    <text evidence="2">DNA polymerase III contains a core (composed of alpha, epsilon and theta chains) that associates with a tau subunit. This core dimerizes to form the POLIII' complex. PolIII' associates with the gamma complex (composed of gamma, delta, delta', psi and chi chains) and with the beta chain to form the complete DNA polymerase III complex.</text>
</comment>
<dbReference type="AlphaFoldDB" id="A0A931IVV6"/>
<sequence>MDTQLLAVVDFETTGVSPQKGARATEVAVVWVRGGEVVDRYDSLMYTGVVIPPFIEQLTGISNRLLETATPAATVMRELAERHPPCPMIAHNVGFDALFWREEMLKADCEAHANPERLCTVKLARKLYPQAPNCKLGTLAAFHELPSQGRAHRALADALTTAHLWMQMRLDIAHHLAGDLEGLPVTFELAQRLQALAFAQWPKAAGAYVKAFAKGPRLC</sequence>
<dbReference type="PANTHER" id="PTHR30231">
    <property type="entry name" value="DNA POLYMERASE III SUBUNIT EPSILON"/>
    <property type="match status" value="1"/>
</dbReference>
<evidence type="ECO:0000313" key="5">
    <source>
        <dbReference type="Proteomes" id="UP000620139"/>
    </source>
</evidence>
<evidence type="ECO:0000256" key="1">
    <source>
        <dbReference type="ARBA" id="ARBA00025483"/>
    </source>
</evidence>